<dbReference type="EMBL" id="FZQP02002115">
    <property type="protein sequence ID" value="VVC94787.1"/>
    <property type="molecule type" value="Genomic_DNA"/>
</dbReference>
<sequence length="97" mass="11274">MDLLENSSSPLAEVKRLSGFINHDLNKTIHFEQGANAIAKTKSETHGQDKCSKTNYVFTQQFFKIFPQIIKKRNLDSLLQKFCRKVQNLMRMKCPQQ</sequence>
<accession>A0A5E4Q915</accession>
<reference evidence="1 2" key="1">
    <citation type="submission" date="2017-07" db="EMBL/GenBank/DDBJ databases">
        <authorList>
            <person name="Talla V."/>
            <person name="Backstrom N."/>
        </authorList>
    </citation>
    <scope>NUCLEOTIDE SEQUENCE [LARGE SCALE GENOMIC DNA]</scope>
</reference>
<proteinExistence type="predicted"/>
<gene>
    <name evidence="1" type="ORF">LSINAPIS_LOCUS6665</name>
</gene>
<keyword evidence="2" id="KW-1185">Reference proteome</keyword>
<name>A0A5E4Q915_9NEOP</name>
<organism evidence="1 2">
    <name type="scientific">Leptidea sinapis</name>
    <dbReference type="NCBI Taxonomy" id="189913"/>
    <lineage>
        <taxon>Eukaryota</taxon>
        <taxon>Metazoa</taxon>
        <taxon>Ecdysozoa</taxon>
        <taxon>Arthropoda</taxon>
        <taxon>Hexapoda</taxon>
        <taxon>Insecta</taxon>
        <taxon>Pterygota</taxon>
        <taxon>Neoptera</taxon>
        <taxon>Endopterygota</taxon>
        <taxon>Lepidoptera</taxon>
        <taxon>Glossata</taxon>
        <taxon>Ditrysia</taxon>
        <taxon>Papilionoidea</taxon>
        <taxon>Pieridae</taxon>
        <taxon>Dismorphiinae</taxon>
        <taxon>Leptidea</taxon>
    </lineage>
</organism>
<evidence type="ECO:0000313" key="2">
    <source>
        <dbReference type="Proteomes" id="UP000324832"/>
    </source>
</evidence>
<evidence type="ECO:0000313" key="1">
    <source>
        <dbReference type="EMBL" id="VVC94787.1"/>
    </source>
</evidence>
<dbReference type="Proteomes" id="UP000324832">
    <property type="component" value="Unassembled WGS sequence"/>
</dbReference>
<protein>
    <submittedName>
        <fullName evidence="1">Uncharacterized protein</fullName>
    </submittedName>
</protein>
<dbReference type="AlphaFoldDB" id="A0A5E4Q915"/>